<protein>
    <submittedName>
        <fullName evidence="2">Sterile alpha motif domain-containing protein 3</fullName>
    </submittedName>
</protein>
<evidence type="ECO:0000313" key="3">
    <source>
        <dbReference type="Proteomes" id="UP000830375"/>
    </source>
</evidence>
<keyword evidence="3" id="KW-1185">Reference proteome</keyword>
<gene>
    <name evidence="2" type="ORF">H4Q32_031189</name>
</gene>
<dbReference type="SUPFAM" id="SSF54277">
    <property type="entry name" value="CAD &amp; PB1 domains"/>
    <property type="match status" value="1"/>
</dbReference>
<feature type="compositionally biased region" description="Basic and acidic residues" evidence="1">
    <location>
        <begin position="101"/>
        <end position="112"/>
    </location>
</feature>
<organism evidence="2 3">
    <name type="scientific">Labeo rohita</name>
    <name type="common">Indian major carp</name>
    <name type="synonym">Cyprinus rohita</name>
    <dbReference type="NCBI Taxonomy" id="84645"/>
    <lineage>
        <taxon>Eukaryota</taxon>
        <taxon>Metazoa</taxon>
        <taxon>Chordata</taxon>
        <taxon>Craniata</taxon>
        <taxon>Vertebrata</taxon>
        <taxon>Euteleostomi</taxon>
        <taxon>Actinopterygii</taxon>
        <taxon>Neopterygii</taxon>
        <taxon>Teleostei</taxon>
        <taxon>Ostariophysi</taxon>
        <taxon>Cypriniformes</taxon>
        <taxon>Cyprinidae</taxon>
        <taxon>Labeoninae</taxon>
        <taxon>Labeonini</taxon>
        <taxon>Labeo</taxon>
    </lineage>
</organism>
<sequence>MAGPVKLRVILADNDARKLILPQGMPSSTDDLTQIITDTFQLDGDIRLQYQDDDFGGEFINLTSVTDVEDKGTLKVIFKTTGQNQEKVKESLGSCETPESIPEHSTLHRSDDSASVSSFETDDTVLLSSPDPSPGSVQSESRSTPWPLVFPIPRFSYDSEIILQQANAEYHANRTRLSPSPKLKSHILESLAEEIIKFKAYPTDVDLNAVSEALINKHPCLREQGSYNGCYGWKISLKYKMANFRTKLRSVGCSEVSINTLKNKKQDQCHAASNIKKPRRAEVNYCPQHPKGETSDSLEKERVQLLTEIRKRNNDKIIKEKMERTFSYRRQEVVQKKPMVAEFKTRWPALFNVDEINSEFMRITTVPLEFKFLAVLDQYSDSLMKIFHTKGGVNGRTIKNIMQPISQNNSIDVRRECILKALCAYLNEDHVQLFSQCADCDWLIAKEAMKQTVMGIYIVRHEGHDPVDQPVDVGVVIEGTEVLSSLRNAAVAVAMLFGLIYALNLSYPRELKSTFEVIQKVFFNLDGHRLSPKVQTLKNKMLE</sequence>
<evidence type="ECO:0000313" key="2">
    <source>
        <dbReference type="EMBL" id="KAI2644926.1"/>
    </source>
</evidence>
<feature type="compositionally biased region" description="Polar residues" evidence="1">
    <location>
        <begin position="135"/>
        <end position="144"/>
    </location>
</feature>
<feature type="region of interest" description="Disordered" evidence="1">
    <location>
        <begin position="89"/>
        <end position="144"/>
    </location>
</feature>
<dbReference type="Proteomes" id="UP000830375">
    <property type="component" value="Unassembled WGS sequence"/>
</dbReference>
<accession>A0ABQ8L421</accession>
<reference evidence="2 3" key="1">
    <citation type="submission" date="2022-01" db="EMBL/GenBank/DDBJ databases">
        <title>A high-quality chromosome-level genome assembly of rohu carp, Labeo rohita.</title>
        <authorList>
            <person name="Arick M.A. II"/>
            <person name="Hsu C.-Y."/>
            <person name="Magbanua Z."/>
            <person name="Pechanova O."/>
            <person name="Grover C."/>
            <person name="Miller E."/>
            <person name="Thrash A."/>
            <person name="Ezzel L."/>
            <person name="Alam S."/>
            <person name="Benzie J."/>
            <person name="Hamilton M."/>
            <person name="Karsi A."/>
            <person name="Lawrence M.L."/>
            <person name="Peterson D.G."/>
        </authorList>
    </citation>
    <scope>NUCLEOTIDE SEQUENCE [LARGE SCALE GENOMIC DNA]</scope>
    <source>
        <strain evidence="3">BAU-BD-2019</strain>
        <tissue evidence="2">Blood</tissue>
    </source>
</reference>
<evidence type="ECO:0000256" key="1">
    <source>
        <dbReference type="SAM" id="MobiDB-lite"/>
    </source>
</evidence>
<proteinExistence type="predicted"/>
<dbReference type="PANTHER" id="PTHR31025">
    <property type="entry name" value="SI:CH211-196P9.1-RELATED"/>
    <property type="match status" value="1"/>
</dbReference>
<dbReference type="EMBL" id="JACTAM010002386">
    <property type="protein sequence ID" value="KAI2644926.1"/>
    <property type="molecule type" value="Genomic_DNA"/>
</dbReference>
<dbReference type="PANTHER" id="PTHR31025:SF27">
    <property type="entry name" value="SI:CH211-193K19.2-RELATED"/>
    <property type="match status" value="1"/>
</dbReference>
<comment type="caution">
    <text evidence="2">The sequence shown here is derived from an EMBL/GenBank/DDBJ whole genome shotgun (WGS) entry which is preliminary data.</text>
</comment>
<name>A0ABQ8L421_LABRO</name>